<evidence type="ECO:0000256" key="1">
    <source>
        <dbReference type="SAM" id="Phobius"/>
    </source>
</evidence>
<feature type="transmembrane region" description="Helical" evidence="1">
    <location>
        <begin position="44"/>
        <end position="64"/>
    </location>
</feature>
<feature type="transmembrane region" description="Helical" evidence="1">
    <location>
        <begin position="70"/>
        <end position="89"/>
    </location>
</feature>
<dbReference type="AlphaFoldDB" id="A0A8D8T4S7"/>
<protein>
    <submittedName>
        <fullName evidence="2">Uncharacterized protein</fullName>
    </submittedName>
</protein>
<organism evidence="2">
    <name type="scientific">Cacopsylla melanoneura</name>
    <dbReference type="NCBI Taxonomy" id="428564"/>
    <lineage>
        <taxon>Eukaryota</taxon>
        <taxon>Metazoa</taxon>
        <taxon>Ecdysozoa</taxon>
        <taxon>Arthropoda</taxon>
        <taxon>Hexapoda</taxon>
        <taxon>Insecta</taxon>
        <taxon>Pterygota</taxon>
        <taxon>Neoptera</taxon>
        <taxon>Paraneoptera</taxon>
        <taxon>Hemiptera</taxon>
        <taxon>Sternorrhyncha</taxon>
        <taxon>Psylloidea</taxon>
        <taxon>Psyllidae</taxon>
        <taxon>Psyllinae</taxon>
        <taxon>Cacopsylla</taxon>
    </lineage>
</organism>
<sequence length="101" mass="11436">MMSTPGLWYSFLLVYSVFTIISGDGGIIFFISPFLLCCDFRGSVFGESFFLFLLSLSSSLLMSLELFRPILVSFVLLSVLSLLFSSLRVRVSRSWGFFLFV</sequence>
<dbReference type="EMBL" id="HBUF01244167">
    <property type="protein sequence ID" value="CAG6677922.1"/>
    <property type="molecule type" value="Transcribed_RNA"/>
</dbReference>
<feature type="transmembrane region" description="Helical" evidence="1">
    <location>
        <begin position="12"/>
        <end position="37"/>
    </location>
</feature>
<evidence type="ECO:0000313" key="2">
    <source>
        <dbReference type="EMBL" id="CAG6677922.1"/>
    </source>
</evidence>
<keyword evidence="1" id="KW-1133">Transmembrane helix</keyword>
<reference evidence="2" key="1">
    <citation type="submission" date="2021-05" db="EMBL/GenBank/DDBJ databases">
        <authorList>
            <person name="Alioto T."/>
            <person name="Alioto T."/>
            <person name="Gomez Garrido J."/>
        </authorList>
    </citation>
    <scope>NUCLEOTIDE SEQUENCE</scope>
</reference>
<proteinExistence type="predicted"/>
<keyword evidence="1" id="KW-0472">Membrane</keyword>
<accession>A0A8D8T4S7</accession>
<keyword evidence="1" id="KW-0812">Transmembrane</keyword>
<name>A0A8D8T4S7_9HEMI</name>